<dbReference type="KEGG" id="hsin:KDQ40_05095"/>
<dbReference type="OrthoDB" id="342997at2157"/>
<evidence type="ECO:0000313" key="2">
    <source>
        <dbReference type="EMBL" id="EMA13963.1"/>
    </source>
</evidence>
<feature type="transmembrane region" description="Helical" evidence="1">
    <location>
        <begin position="231"/>
        <end position="251"/>
    </location>
</feature>
<reference evidence="3" key="2">
    <citation type="submission" date="2021-04" db="EMBL/GenBank/DDBJ databases">
        <title>Complete Genome sequence and Methylome Analysis of the Haloarchaeon Haloarcula sinaiiensis.</title>
        <authorList>
            <person name="Fomenkov A."/>
            <person name="DasSarma P."/>
            <person name="DasSarma S."/>
            <person name="Roberts R.J."/>
        </authorList>
    </citation>
    <scope>NUCLEOTIDE SEQUENCE</scope>
    <source>
        <strain evidence="3">ATCC 33800</strain>
    </source>
</reference>
<feature type="transmembrane region" description="Helical" evidence="1">
    <location>
        <begin position="366"/>
        <end position="388"/>
    </location>
</feature>
<dbReference type="GeneID" id="64822309"/>
<dbReference type="EMBL" id="CP073366">
    <property type="protein sequence ID" value="QUJ73129.1"/>
    <property type="molecule type" value="Genomic_DNA"/>
</dbReference>
<feature type="transmembrane region" description="Helical" evidence="1">
    <location>
        <begin position="459"/>
        <end position="481"/>
    </location>
</feature>
<organism evidence="2 4">
    <name type="scientific">Haloarcula marismortui ATCC 33800</name>
    <dbReference type="NCBI Taxonomy" id="662476"/>
    <lineage>
        <taxon>Archaea</taxon>
        <taxon>Methanobacteriati</taxon>
        <taxon>Methanobacteriota</taxon>
        <taxon>Stenosarchaea group</taxon>
        <taxon>Halobacteria</taxon>
        <taxon>Halobacteriales</taxon>
        <taxon>Haloarculaceae</taxon>
        <taxon>Haloarcula</taxon>
    </lineage>
</organism>
<dbReference type="Proteomes" id="UP000011659">
    <property type="component" value="Unassembled WGS sequence"/>
</dbReference>
<proteinExistence type="predicted"/>
<keyword evidence="4" id="KW-1185">Reference proteome</keyword>
<dbReference type="RefSeq" id="WP_004961063.1">
    <property type="nucleotide sequence ID" value="NZ_AOLR01000016.1"/>
</dbReference>
<protein>
    <recommendedName>
        <fullName evidence="5">Glycosyltransferase RgtA/B/C/D-like domain-containing protein</fullName>
    </recommendedName>
</protein>
<feature type="transmembrane region" description="Helical" evidence="1">
    <location>
        <begin position="104"/>
        <end position="123"/>
    </location>
</feature>
<dbReference type="EMBL" id="AOLR01000016">
    <property type="protein sequence ID" value="EMA13963.1"/>
    <property type="molecule type" value="Genomic_DNA"/>
</dbReference>
<evidence type="ECO:0000313" key="3">
    <source>
        <dbReference type="EMBL" id="QUJ73129.1"/>
    </source>
</evidence>
<accession>M0JZM4</accession>
<reference evidence="2 4" key="1">
    <citation type="journal article" date="2014" name="PLoS Genet.">
        <title>Phylogenetically driven sequencing of extremely halophilic archaea reveals strategies for static and dynamic osmo-response.</title>
        <authorList>
            <person name="Becker E.A."/>
            <person name="Seitzer P.M."/>
            <person name="Tritt A."/>
            <person name="Larsen D."/>
            <person name="Krusor M."/>
            <person name="Yao A.I."/>
            <person name="Wu D."/>
            <person name="Madern D."/>
            <person name="Eisen J.A."/>
            <person name="Darling A.E."/>
            <person name="Facciotti M.T."/>
        </authorList>
    </citation>
    <scope>NUCLEOTIDE SEQUENCE [LARGE SCALE GENOMIC DNA]</scope>
    <source>
        <strain evidence="2 4">ATCC 33800</strain>
    </source>
</reference>
<evidence type="ECO:0000313" key="4">
    <source>
        <dbReference type="Proteomes" id="UP000011659"/>
    </source>
</evidence>
<feature type="transmembrane region" description="Helical" evidence="1">
    <location>
        <begin position="78"/>
        <end position="97"/>
    </location>
</feature>
<dbReference type="Proteomes" id="UP000682967">
    <property type="component" value="Chromosome"/>
</dbReference>
<sequence>MLFTSLGFLSLIGPILGATVGGILALLFLHVWPFFSDEGSSEAATWSPPDYRVAAIITSLYVTSLLWVYRGALYERPTVHYVLFGGFAAYIGYEIGTGATHRRVLPQILILVFFTYWSTQLSFPKGMFNADTRGAYLPIITDALASSQVEGPIQYLGHLVYATETILVTGLSAQTGYFLLAVLLLTGTVLIIGILDRIFPAISPPTALYASLFFSCSAWTLSRGFRPSKLAFFYGTTLLLGFVVVVQYSDWSIARRRWLIIGLFVGPTLILGHRFSAGAALVFVVAISAFFCLASFWPWSRYKRVNIFSIFAFSGAYTLANVGTPVHQRPLLTRLTGLLTSVFVQTTETGGSGGGPGRYSALAIDLLLLSTSSQAILFCFGVLGAAIAIRRVEWEFDLGIFWMGALSMLLLISLVFNAADVQPQRFYALLGLFGLNVFAGVALVWLIRTDIRWLSPHTAGAVLFAFAVLSLASPVASLTLSPVGDEIPHIRLYETEQLDSSQRWVTEYQGDKSTLLDMNPPHSEVPVQRTGTFSARVNVSGIPAGHRYGYSDTATETGVRIGGGLGIGDREYVFLEFNQPLDHGTIYSNGDTSFHVAG</sequence>
<name>M0JZM4_9EURY</name>
<evidence type="ECO:0000256" key="1">
    <source>
        <dbReference type="SAM" id="Phobius"/>
    </source>
</evidence>
<keyword evidence="1" id="KW-0812">Transmembrane</keyword>
<feature type="transmembrane region" description="Helical" evidence="1">
    <location>
        <begin position="177"/>
        <end position="195"/>
    </location>
</feature>
<evidence type="ECO:0008006" key="5">
    <source>
        <dbReference type="Google" id="ProtNLM"/>
    </source>
</evidence>
<dbReference type="AlphaFoldDB" id="M0JZM4"/>
<feature type="transmembrane region" description="Helical" evidence="1">
    <location>
        <begin position="6"/>
        <end position="32"/>
    </location>
</feature>
<gene>
    <name evidence="2" type="ORF">C436_08487</name>
    <name evidence="3" type="ORF">KDQ40_05095</name>
</gene>
<feature type="transmembrane region" description="Helical" evidence="1">
    <location>
        <begin position="400"/>
        <end position="419"/>
    </location>
</feature>
<feature type="transmembrane region" description="Helical" evidence="1">
    <location>
        <begin position="258"/>
        <end position="275"/>
    </location>
</feature>
<feature type="transmembrane region" description="Helical" evidence="1">
    <location>
        <begin position="53"/>
        <end position="72"/>
    </location>
</feature>
<dbReference type="PATRIC" id="fig|662476.7.peg.1690"/>
<keyword evidence="1" id="KW-1133">Transmembrane helix</keyword>
<keyword evidence="1" id="KW-0472">Membrane</keyword>
<feature type="transmembrane region" description="Helical" evidence="1">
    <location>
        <begin position="426"/>
        <end position="447"/>
    </location>
</feature>
<feature type="transmembrane region" description="Helical" evidence="1">
    <location>
        <begin position="281"/>
        <end position="299"/>
    </location>
</feature>